<dbReference type="PANTHER" id="PTHR31175:SF108">
    <property type="entry name" value="AUXIN-RESPONSIVE PROTEIN"/>
    <property type="match status" value="1"/>
</dbReference>
<dbReference type="InterPro" id="IPR003676">
    <property type="entry name" value="SAUR_fam"/>
</dbReference>
<dbReference type="EMBL" id="CAEKDK010000007">
    <property type="protein sequence ID" value="CAB4286531.1"/>
    <property type="molecule type" value="Genomic_DNA"/>
</dbReference>
<dbReference type="Pfam" id="PF02519">
    <property type="entry name" value="Auxin_inducible"/>
    <property type="match status" value="1"/>
</dbReference>
<name>A0A6J5VE64_PRUAR</name>
<proteinExistence type="inferred from homology"/>
<accession>A0A6J5VE64</accession>
<evidence type="ECO:0000313" key="3">
    <source>
        <dbReference type="Proteomes" id="UP000507222"/>
    </source>
</evidence>
<dbReference type="AlphaFoldDB" id="A0A6J5VE64"/>
<dbReference type="Proteomes" id="UP000507222">
    <property type="component" value="Unassembled WGS sequence"/>
</dbReference>
<gene>
    <name evidence="2" type="ORF">CURHAP_LOCUS43918</name>
</gene>
<organism evidence="2 3">
    <name type="scientific">Prunus armeniaca</name>
    <name type="common">Apricot</name>
    <name type="synonym">Armeniaca vulgaris</name>
    <dbReference type="NCBI Taxonomy" id="36596"/>
    <lineage>
        <taxon>Eukaryota</taxon>
        <taxon>Viridiplantae</taxon>
        <taxon>Streptophyta</taxon>
        <taxon>Embryophyta</taxon>
        <taxon>Tracheophyta</taxon>
        <taxon>Spermatophyta</taxon>
        <taxon>Magnoliopsida</taxon>
        <taxon>eudicotyledons</taxon>
        <taxon>Gunneridae</taxon>
        <taxon>Pentapetalae</taxon>
        <taxon>rosids</taxon>
        <taxon>fabids</taxon>
        <taxon>Rosales</taxon>
        <taxon>Rosaceae</taxon>
        <taxon>Amygdaloideae</taxon>
        <taxon>Amygdaleae</taxon>
        <taxon>Prunus</taxon>
    </lineage>
</organism>
<dbReference type="PANTHER" id="PTHR31175">
    <property type="entry name" value="AUXIN-RESPONSIVE FAMILY PROTEIN"/>
    <property type="match status" value="1"/>
</dbReference>
<protein>
    <recommendedName>
        <fullName evidence="4">Auxin-responsive protein</fullName>
    </recommendedName>
</protein>
<evidence type="ECO:0000256" key="1">
    <source>
        <dbReference type="ARBA" id="ARBA00006974"/>
    </source>
</evidence>
<comment type="similarity">
    <text evidence="1">Belongs to the ARG7 family.</text>
</comment>
<dbReference type="GO" id="GO:0009733">
    <property type="term" value="P:response to auxin"/>
    <property type="evidence" value="ECO:0007669"/>
    <property type="project" value="InterPro"/>
</dbReference>
<sequence>MDNVISPKRLIKIASKWQKRDSMGRNKNSSPSVVGNNWKNDMVGEKGTFVIYTIDKSRFVLPLSYLSNHIFQELFKMSEEEFGVSSSRRPIILPCDSLFMNYILSLLQRRMTADLEKALLAISFSSCSSSALHNHGQATNPALPLWLLLSR</sequence>
<evidence type="ECO:0008006" key="4">
    <source>
        <dbReference type="Google" id="ProtNLM"/>
    </source>
</evidence>
<evidence type="ECO:0000313" key="2">
    <source>
        <dbReference type="EMBL" id="CAB4286531.1"/>
    </source>
</evidence>
<reference evidence="2 3" key="1">
    <citation type="submission" date="2020-05" db="EMBL/GenBank/DDBJ databases">
        <authorList>
            <person name="Campoy J."/>
            <person name="Schneeberger K."/>
            <person name="Spophaly S."/>
        </authorList>
    </citation>
    <scope>NUCLEOTIDE SEQUENCE [LARGE SCALE GENOMIC DNA]</scope>
    <source>
        <strain evidence="2">PruArmRojPasFocal</strain>
    </source>
</reference>